<dbReference type="InterPro" id="IPR048770">
    <property type="entry name" value="SoFic-like_C"/>
</dbReference>
<dbReference type="Proteomes" id="UP000078599">
    <property type="component" value="Unassembled WGS sequence"/>
</dbReference>
<sequence>MLRYRQALRVGFDQVNQSGLLTANHIIQIQAELEQNNAGIRKLPGTALKDGAGQTVYTPPQDPNDIIALMRDLERFINDDELFAADPLIKMALIHHQFESIHPFYDSNGRTGRIINVLYLVKEGLLDIPVLYLSRYIVRTKPDYYRLLQTVREHDTWEDWVLYMLAAIESTASDTLETIHAIKAALMDAKHRIRAQYKFYSQDLINNLFTHPYTKIEFIERDLNVSRLTATDCQSSRHTTPPLASSAAGECCEQRRTVPHAARRPERH</sequence>
<dbReference type="SUPFAM" id="SSF140931">
    <property type="entry name" value="Fic-like"/>
    <property type="match status" value="1"/>
</dbReference>
<dbReference type="PANTHER" id="PTHR13504">
    <property type="entry name" value="FIDO DOMAIN-CONTAINING PROTEIN DDB_G0283145"/>
    <property type="match status" value="1"/>
</dbReference>
<protein>
    <recommendedName>
        <fullName evidence="2">Fido domain-containing protein</fullName>
    </recommendedName>
</protein>
<organism evidence="3 4">
    <name type="scientific">Thiomonas arsenitoxydans (strain DSM 22701 / CIP 110005 / 3As)</name>
    <dbReference type="NCBI Taxonomy" id="426114"/>
    <lineage>
        <taxon>Bacteria</taxon>
        <taxon>Pseudomonadati</taxon>
        <taxon>Pseudomonadota</taxon>
        <taxon>Betaproteobacteria</taxon>
        <taxon>Burkholderiales</taxon>
        <taxon>Thiomonas</taxon>
    </lineage>
</organism>
<evidence type="ECO:0000259" key="2">
    <source>
        <dbReference type="PROSITE" id="PS51459"/>
    </source>
</evidence>
<evidence type="ECO:0000313" key="4">
    <source>
        <dbReference type="Proteomes" id="UP000078599"/>
    </source>
</evidence>
<dbReference type="Pfam" id="PF02661">
    <property type="entry name" value="Fic"/>
    <property type="match status" value="1"/>
</dbReference>
<feature type="compositionally biased region" description="Basic residues" evidence="1">
    <location>
        <begin position="257"/>
        <end position="268"/>
    </location>
</feature>
<evidence type="ECO:0000256" key="1">
    <source>
        <dbReference type="SAM" id="MobiDB-lite"/>
    </source>
</evidence>
<feature type="region of interest" description="Disordered" evidence="1">
    <location>
        <begin position="234"/>
        <end position="268"/>
    </location>
</feature>
<dbReference type="Gene3D" id="1.10.3290.10">
    <property type="entry name" value="Fido-like domain"/>
    <property type="match status" value="1"/>
</dbReference>
<dbReference type="InterPro" id="IPR036597">
    <property type="entry name" value="Fido-like_dom_sf"/>
</dbReference>
<comment type="caution">
    <text evidence="3">The sequence shown here is derived from an EMBL/GenBank/DDBJ whole genome shotgun (WGS) entry which is preliminary data.</text>
</comment>
<accession>A0ABP1Z0E2</accession>
<keyword evidence="4" id="KW-1185">Reference proteome</keyword>
<dbReference type="EMBL" id="CTRI01000001">
    <property type="protein sequence ID" value="CQR26478.1"/>
    <property type="molecule type" value="Genomic_DNA"/>
</dbReference>
<reference evidence="3 4" key="1">
    <citation type="submission" date="2015-03" db="EMBL/GenBank/DDBJ databases">
        <authorList>
            <person name="Regsiter A."/>
            <person name="william w."/>
        </authorList>
    </citation>
    <scope>NUCLEOTIDE SEQUENCE [LARGE SCALE GENOMIC DNA]</scope>
    <source>
        <strain evidence="3 4">CB1</strain>
    </source>
</reference>
<dbReference type="InterPro" id="IPR040198">
    <property type="entry name" value="Fido_containing"/>
</dbReference>
<dbReference type="Pfam" id="PF21248">
    <property type="entry name" value="SoFic-like_C"/>
    <property type="match status" value="1"/>
</dbReference>
<name>A0ABP1Z0E2_THIA3</name>
<dbReference type="InterPro" id="IPR003812">
    <property type="entry name" value="Fido"/>
</dbReference>
<dbReference type="PROSITE" id="PS51459">
    <property type="entry name" value="FIDO"/>
    <property type="match status" value="1"/>
</dbReference>
<feature type="compositionally biased region" description="Polar residues" evidence="1">
    <location>
        <begin position="234"/>
        <end position="243"/>
    </location>
</feature>
<evidence type="ECO:0000313" key="3">
    <source>
        <dbReference type="EMBL" id="CQR26478.1"/>
    </source>
</evidence>
<feature type="domain" description="Fido" evidence="2">
    <location>
        <begin position="21"/>
        <end position="166"/>
    </location>
</feature>
<dbReference type="PANTHER" id="PTHR13504:SF35">
    <property type="entry name" value="PROTEIN ADENYLYLTRANSFERASE SOFIC"/>
    <property type="match status" value="1"/>
</dbReference>
<gene>
    <name evidence="3" type="ORF">THICB1_10221</name>
</gene>
<proteinExistence type="predicted"/>